<keyword evidence="8" id="KW-0560">Oxidoreductase</keyword>
<feature type="domain" description="Flavodoxin-like fold" evidence="11">
    <location>
        <begin position="1"/>
        <end position="185"/>
    </location>
</feature>
<evidence type="ECO:0000256" key="9">
    <source>
        <dbReference type="ARBA" id="ARBA00023136"/>
    </source>
</evidence>
<feature type="transmembrane region" description="Helical" evidence="10">
    <location>
        <begin position="217"/>
        <end position="237"/>
    </location>
</feature>
<dbReference type="Pfam" id="PF02525">
    <property type="entry name" value="Flavodoxin_2"/>
    <property type="match status" value="1"/>
</dbReference>
<comment type="similarity">
    <text evidence="3">Belongs to the NAD(P)H dehydrogenase (quinone) family.</text>
</comment>
<dbReference type="PANTHER" id="PTHR10204">
    <property type="entry name" value="NAD P H OXIDOREDUCTASE-RELATED"/>
    <property type="match status" value="1"/>
</dbReference>
<dbReference type="InterPro" id="IPR003680">
    <property type="entry name" value="Flavodoxin_fold"/>
</dbReference>
<evidence type="ECO:0000256" key="2">
    <source>
        <dbReference type="ARBA" id="ARBA00004863"/>
    </source>
</evidence>
<protein>
    <submittedName>
        <fullName evidence="12">Putative NADPH-quinone reductase (Modulator of drug activity B)</fullName>
    </submittedName>
</protein>
<dbReference type="InterPro" id="IPR051545">
    <property type="entry name" value="NAD(P)H_dehydrogenase_qn"/>
</dbReference>
<keyword evidence="5" id="KW-1003">Cell membrane</keyword>
<dbReference type="RefSeq" id="WP_092846674.1">
    <property type="nucleotide sequence ID" value="NZ_FOPY01000008.1"/>
</dbReference>
<feature type="transmembrane region" description="Helical" evidence="10">
    <location>
        <begin position="451"/>
        <end position="472"/>
    </location>
</feature>
<accession>A0A1I3C895</accession>
<dbReference type="GO" id="GO:0004659">
    <property type="term" value="F:prenyltransferase activity"/>
    <property type="evidence" value="ECO:0007669"/>
    <property type="project" value="InterPro"/>
</dbReference>
<comment type="pathway">
    <text evidence="2">Quinol/quinone metabolism; menaquinone biosynthesis.</text>
</comment>
<dbReference type="GO" id="GO:0016020">
    <property type="term" value="C:membrane"/>
    <property type="evidence" value="ECO:0007669"/>
    <property type="project" value="UniProtKB-SubCell"/>
</dbReference>
<keyword evidence="13" id="KW-1185">Reference proteome</keyword>
<evidence type="ECO:0000256" key="4">
    <source>
        <dbReference type="ARBA" id="ARBA00022428"/>
    </source>
</evidence>
<dbReference type="InterPro" id="IPR029039">
    <property type="entry name" value="Flavoprotein-like_sf"/>
</dbReference>
<gene>
    <name evidence="12" type="ORF">SAMN04487959_10865</name>
</gene>
<dbReference type="Gene3D" id="1.20.120.1780">
    <property type="entry name" value="UbiA prenyltransferase"/>
    <property type="match status" value="1"/>
</dbReference>
<dbReference type="InterPro" id="IPR026046">
    <property type="entry name" value="UBIAD1"/>
</dbReference>
<feature type="transmembrane region" description="Helical" evidence="10">
    <location>
        <begin position="379"/>
        <end position="399"/>
    </location>
</feature>
<name>A0A1I3C895_9GAMM</name>
<feature type="transmembrane region" description="Helical" evidence="10">
    <location>
        <begin position="420"/>
        <end position="439"/>
    </location>
</feature>
<evidence type="ECO:0000313" key="13">
    <source>
        <dbReference type="Proteomes" id="UP000199040"/>
    </source>
</evidence>
<keyword evidence="7 10" id="KW-1133">Transmembrane helix</keyword>
<dbReference type="SUPFAM" id="SSF52218">
    <property type="entry name" value="Flavoproteins"/>
    <property type="match status" value="1"/>
</dbReference>
<keyword evidence="9 10" id="KW-0472">Membrane</keyword>
<dbReference type="EMBL" id="FOPY01000008">
    <property type="protein sequence ID" value="SFH70764.1"/>
    <property type="molecule type" value="Genomic_DNA"/>
</dbReference>
<evidence type="ECO:0000256" key="6">
    <source>
        <dbReference type="ARBA" id="ARBA00022692"/>
    </source>
</evidence>
<evidence type="ECO:0000313" key="12">
    <source>
        <dbReference type="EMBL" id="SFH70764.1"/>
    </source>
</evidence>
<feature type="transmembrane region" description="Helical" evidence="10">
    <location>
        <begin position="243"/>
        <end position="262"/>
    </location>
</feature>
<evidence type="ECO:0000256" key="8">
    <source>
        <dbReference type="ARBA" id="ARBA00023002"/>
    </source>
</evidence>
<organism evidence="12 13">
    <name type="scientific">Modicisalibacter xianhensis</name>
    <dbReference type="NCBI Taxonomy" id="442341"/>
    <lineage>
        <taxon>Bacteria</taxon>
        <taxon>Pseudomonadati</taxon>
        <taxon>Pseudomonadota</taxon>
        <taxon>Gammaproteobacteria</taxon>
        <taxon>Oceanospirillales</taxon>
        <taxon>Halomonadaceae</taxon>
        <taxon>Modicisalibacter</taxon>
    </lineage>
</organism>
<dbReference type="InterPro" id="IPR044878">
    <property type="entry name" value="UbiA_sf"/>
</dbReference>
<evidence type="ECO:0000256" key="1">
    <source>
        <dbReference type="ARBA" id="ARBA00004141"/>
    </source>
</evidence>
<proteinExistence type="inferred from homology"/>
<feature type="transmembrane region" description="Helical" evidence="10">
    <location>
        <begin position="323"/>
        <end position="341"/>
    </location>
</feature>
<dbReference type="AlphaFoldDB" id="A0A1I3C895"/>
<sequence>MRVLIILGHPRHDSFCAALAQAYREGAEQAGTETRQLSLGELEFDPHVHVESPEDQPLEPDLERAREWLVWAEHLVFVYPTWWGTMPALLKGFLDRLVMPGFAFRFHGPGATQWEGLWQGKSAQLITTMDTPPPIYRWLYRAPGTHAMRNATLGFCGVKPVHTLVAGSIRTSTQRQRHEWLERARARGFALRHGVHGPVGRRWQGIRPWLKALRLQFYPMTWAAYTLGALAAAPLGLAWAPYLWGYLCLFFLEAATVFINDYQDYPSDSRNRHHGPFNGGSRVLVDHDISFVAMRRGIGITLIVALAAAGLVLKTTAAPLASAAWLLIAAILTLDYTLPPLKLSYRSLGELDVAFTHSAMVLWLGFAFQGGALGAVLPWALALPLFFAILPAIILSGIPDREADALAGKHTLPERFGNRMALALAAASTIMAAALALVFDRAGTAAGLFDGLSYFALPHAALGLALLWAAFLRGPHRLRRIDGLMFVMLNYMVWFVAVPFYHLA</sequence>
<feature type="transmembrane region" description="Helical" evidence="10">
    <location>
        <begin position="484"/>
        <end position="503"/>
    </location>
</feature>
<comment type="subcellular location">
    <subcellularLocation>
        <location evidence="1">Membrane</location>
        <topology evidence="1">Multi-pass membrane protein</topology>
    </subcellularLocation>
</comment>
<dbReference type="STRING" id="442341.SAMN04487959_10865"/>
<dbReference type="InterPro" id="IPR000537">
    <property type="entry name" value="UbiA_prenyltransferase"/>
</dbReference>
<dbReference type="GO" id="GO:0003955">
    <property type="term" value="F:NAD(P)H dehydrogenase (quinone) activity"/>
    <property type="evidence" value="ECO:0007669"/>
    <property type="project" value="TreeGrafter"/>
</dbReference>
<dbReference type="GO" id="GO:0009234">
    <property type="term" value="P:menaquinone biosynthetic process"/>
    <property type="evidence" value="ECO:0007669"/>
    <property type="project" value="UniProtKB-UniPathway"/>
</dbReference>
<dbReference type="Gene3D" id="1.10.357.140">
    <property type="entry name" value="UbiA prenyltransferase"/>
    <property type="match status" value="1"/>
</dbReference>
<dbReference type="Gene3D" id="3.40.50.360">
    <property type="match status" value="1"/>
</dbReference>
<evidence type="ECO:0000259" key="11">
    <source>
        <dbReference type="Pfam" id="PF02525"/>
    </source>
</evidence>
<feature type="transmembrane region" description="Helical" evidence="10">
    <location>
        <begin position="297"/>
        <end position="317"/>
    </location>
</feature>
<keyword evidence="4" id="KW-0474">Menaquinone biosynthesis</keyword>
<evidence type="ECO:0000256" key="10">
    <source>
        <dbReference type="SAM" id="Phobius"/>
    </source>
</evidence>
<dbReference type="CDD" id="cd13962">
    <property type="entry name" value="PT_UbiA_UBIAD1"/>
    <property type="match status" value="1"/>
</dbReference>
<dbReference type="UniPathway" id="UPA00079"/>
<dbReference type="Pfam" id="PF01040">
    <property type="entry name" value="UbiA"/>
    <property type="match status" value="1"/>
</dbReference>
<keyword evidence="6 10" id="KW-0812">Transmembrane</keyword>
<reference evidence="12 13" key="1">
    <citation type="submission" date="2016-10" db="EMBL/GenBank/DDBJ databases">
        <authorList>
            <person name="de Groot N.N."/>
        </authorList>
    </citation>
    <scope>NUCLEOTIDE SEQUENCE [LARGE SCALE GENOMIC DNA]</scope>
    <source>
        <strain evidence="12 13">CGMCC 1.6848</strain>
    </source>
</reference>
<dbReference type="Proteomes" id="UP000199040">
    <property type="component" value="Unassembled WGS sequence"/>
</dbReference>
<evidence type="ECO:0000256" key="3">
    <source>
        <dbReference type="ARBA" id="ARBA00006252"/>
    </source>
</evidence>
<evidence type="ECO:0000256" key="7">
    <source>
        <dbReference type="ARBA" id="ARBA00022989"/>
    </source>
</evidence>
<evidence type="ECO:0000256" key="5">
    <source>
        <dbReference type="ARBA" id="ARBA00022475"/>
    </source>
</evidence>
<dbReference type="PANTHER" id="PTHR10204:SF34">
    <property type="entry name" value="NAD(P)H DEHYDROGENASE [QUINONE] 1 ISOFORM 1"/>
    <property type="match status" value="1"/>
</dbReference>
<dbReference type="GO" id="GO:0005829">
    <property type="term" value="C:cytosol"/>
    <property type="evidence" value="ECO:0007669"/>
    <property type="project" value="TreeGrafter"/>
</dbReference>